<dbReference type="Gene3D" id="2.40.50.140">
    <property type="entry name" value="Nucleic acid-binding proteins"/>
    <property type="match status" value="1"/>
</dbReference>
<dbReference type="AlphaFoldDB" id="B0XHC8"/>
<keyword evidence="1" id="KW-0378">Hydrolase</keyword>
<dbReference type="Proteomes" id="UP000002320">
    <property type="component" value="Unassembled WGS sequence"/>
</dbReference>
<keyword evidence="3" id="KW-1185">Reference proteome</keyword>
<reference evidence="2" key="2">
    <citation type="submission" date="2020-05" db="UniProtKB">
        <authorList>
            <consortium name="EnsemblMetazoa"/>
        </authorList>
    </citation>
    <scope>IDENTIFICATION</scope>
    <source>
        <strain evidence="2">JHB</strain>
    </source>
</reference>
<dbReference type="InParanoid" id="B0XHC8"/>
<protein>
    <submittedName>
        <fullName evidence="1 2">26S protease regulatory subunit 6a</fullName>
    </submittedName>
</protein>
<dbReference type="EnsemblMetazoa" id="CPIJ018362-RA">
    <property type="protein sequence ID" value="CPIJ018362-PA"/>
    <property type="gene ID" value="CPIJ018362"/>
</dbReference>
<evidence type="ECO:0000313" key="3">
    <source>
        <dbReference type="Proteomes" id="UP000002320"/>
    </source>
</evidence>
<evidence type="ECO:0000313" key="1">
    <source>
        <dbReference type="EMBL" id="EDS28308.1"/>
    </source>
</evidence>
<dbReference type="EMBL" id="DS233137">
    <property type="protein sequence ID" value="EDS28308.1"/>
    <property type="molecule type" value="Genomic_DNA"/>
</dbReference>
<dbReference type="VEuPathDB" id="VectorBase:CPIJ018362"/>
<accession>B0XHC8</accession>
<proteinExistence type="predicted"/>
<reference evidence="1" key="1">
    <citation type="submission" date="2007-03" db="EMBL/GenBank/DDBJ databases">
        <title>Annotation of Culex pipiens quinquefasciatus.</title>
        <authorList>
            <consortium name="The Broad Institute Genome Sequencing Platform"/>
            <person name="Atkinson P.W."/>
            <person name="Hemingway J."/>
            <person name="Christensen B.M."/>
            <person name="Higgs S."/>
            <person name="Kodira C."/>
            <person name="Hannick L."/>
            <person name="Megy K."/>
            <person name="O'Leary S."/>
            <person name="Pearson M."/>
            <person name="Haas B.J."/>
            <person name="Mauceli E."/>
            <person name="Wortman J.R."/>
            <person name="Lee N.H."/>
            <person name="Guigo R."/>
            <person name="Stanke M."/>
            <person name="Alvarado L."/>
            <person name="Amedeo P."/>
            <person name="Antoine C.H."/>
            <person name="Arensburger P."/>
            <person name="Bidwell S.L."/>
            <person name="Crawford M."/>
            <person name="Camaro F."/>
            <person name="Devon K."/>
            <person name="Engels R."/>
            <person name="Hammond M."/>
            <person name="Howarth C."/>
            <person name="Koehrsen M."/>
            <person name="Lawson D."/>
            <person name="Montgomery P."/>
            <person name="Nene V."/>
            <person name="Nusbaum C."/>
            <person name="Puiu D."/>
            <person name="Romero-Severson J."/>
            <person name="Severson D.W."/>
            <person name="Shumway M."/>
            <person name="Sisk P."/>
            <person name="Stolte C."/>
            <person name="Zeng Q."/>
            <person name="Eisenstadt E."/>
            <person name="Fraser-Liggett C."/>
            <person name="Strausberg R."/>
            <person name="Galagan J."/>
            <person name="Birren B."/>
            <person name="Collins F.H."/>
        </authorList>
    </citation>
    <scope>NUCLEOTIDE SEQUENCE [LARGE SCALE GENOMIC DNA]</scope>
    <source>
        <strain evidence="1">JHB</strain>
    </source>
</reference>
<evidence type="ECO:0000313" key="2">
    <source>
        <dbReference type="EnsemblMetazoa" id="CPIJ018362-PA"/>
    </source>
</evidence>
<dbReference type="GO" id="GO:0006508">
    <property type="term" value="P:proteolysis"/>
    <property type="evidence" value="ECO:0007669"/>
    <property type="project" value="UniProtKB-KW"/>
</dbReference>
<keyword evidence="1" id="KW-0645">Protease</keyword>
<dbReference type="HOGENOM" id="CLU_1857241_0_0_1"/>
<sequence length="138" mass="15269">MRFAKSQKYVSLQEPCNSVQFGTVLSKLSTQFQQVRTVGNSGNDEARLVQQQQEGEATQAKNTATAAATVQTGKRPVIKTTTRQTYFLLVIGLVVPEKLKPGNGSEQGLVRRTSSWTLPAEYDARVKAMEVDERPTEH</sequence>
<organism>
    <name type="scientific">Culex quinquefasciatus</name>
    <name type="common">Southern house mosquito</name>
    <name type="synonym">Culex pungens</name>
    <dbReference type="NCBI Taxonomy" id="7176"/>
    <lineage>
        <taxon>Eukaryota</taxon>
        <taxon>Metazoa</taxon>
        <taxon>Ecdysozoa</taxon>
        <taxon>Arthropoda</taxon>
        <taxon>Hexapoda</taxon>
        <taxon>Insecta</taxon>
        <taxon>Pterygota</taxon>
        <taxon>Neoptera</taxon>
        <taxon>Endopterygota</taxon>
        <taxon>Diptera</taxon>
        <taxon>Nematocera</taxon>
        <taxon>Culicoidea</taxon>
        <taxon>Culicidae</taxon>
        <taxon>Culicinae</taxon>
        <taxon>Culicini</taxon>
        <taxon>Culex</taxon>
        <taxon>Culex</taxon>
    </lineage>
</organism>
<dbReference type="InterPro" id="IPR012340">
    <property type="entry name" value="NA-bd_OB-fold"/>
</dbReference>
<dbReference type="STRING" id="7176.B0XHC8"/>
<dbReference type="eggNOG" id="KOG0652">
    <property type="taxonomic scope" value="Eukaryota"/>
</dbReference>
<name>B0XHC8_CULQU</name>
<gene>
    <name evidence="2" type="primary">6052856</name>
    <name evidence="1" type="ORF">CpipJ_CPIJ018362</name>
</gene>
<dbReference type="KEGG" id="cqu:CpipJ_CPIJ018362"/>
<dbReference type="GO" id="GO:0008233">
    <property type="term" value="F:peptidase activity"/>
    <property type="evidence" value="ECO:0007669"/>
    <property type="project" value="UniProtKB-KW"/>
</dbReference>